<feature type="domain" description="Acyl-ACP thioesterase N-terminal hotdog" evidence="8">
    <location>
        <begin position="5"/>
        <end position="127"/>
    </location>
</feature>
<gene>
    <name evidence="10" type="ORF">RT717_18280</name>
</gene>
<feature type="domain" description="Acyl-ACP thioesterase-like C-terminal" evidence="9">
    <location>
        <begin position="156"/>
        <end position="244"/>
    </location>
</feature>
<evidence type="ECO:0000313" key="11">
    <source>
        <dbReference type="Proteomes" id="UP001302349"/>
    </source>
</evidence>
<evidence type="ECO:0000256" key="3">
    <source>
        <dbReference type="ARBA" id="ARBA00022801"/>
    </source>
</evidence>
<organism evidence="10 11">
    <name type="scientific">Imperialibacter roseus</name>
    <dbReference type="NCBI Taxonomy" id="1324217"/>
    <lineage>
        <taxon>Bacteria</taxon>
        <taxon>Pseudomonadati</taxon>
        <taxon>Bacteroidota</taxon>
        <taxon>Cytophagia</taxon>
        <taxon>Cytophagales</taxon>
        <taxon>Flammeovirgaceae</taxon>
        <taxon>Imperialibacter</taxon>
    </lineage>
</organism>
<dbReference type="InterPro" id="IPR029069">
    <property type="entry name" value="HotDog_dom_sf"/>
</dbReference>
<keyword evidence="2" id="KW-0444">Lipid biosynthesis</keyword>
<keyword evidence="7" id="KW-0275">Fatty acid biosynthesis</keyword>
<dbReference type="Proteomes" id="UP001302349">
    <property type="component" value="Chromosome"/>
</dbReference>
<proteinExistence type="inferred from homology"/>
<protein>
    <submittedName>
        <fullName evidence="10">Thioesterase</fullName>
    </submittedName>
</protein>
<dbReference type="Pfam" id="PF01643">
    <property type="entry name" value="Acyl-ACP_TE"/>
    <property type="match status" value="1"/>
</dbReference>
<dbReference type="EMBL" id="CP136051">
    <property type="protein sequence ID" value="WOK05032.1"/>
    <property type="molecule type" value="Genomic_DNA"/>
</dbReference>
<comment type="similarity">
    <text evidence="1">Belongs to the acyl-ACP thioesterase family.</text>
</comment>
<evidence type="ECO:0000256" key="2">
    <source>
        <dbReference type="ARBA" id="ARBA00022516"/>
    </source>
</evidence>
<keyword evidence="5" id="KW-0809">Transit peptide</keyword>
<dbReference type="Pfam" id="PF20791">
    <property type="entry name" value="Acyl-ACP_TE_C"/>
    <property type="match status" value="1"/>
</dbReference>
<evidence type="ECO:0000259" key="8">
    <source>
        <dbReference type="Pfam" id="PF01643"/>
    </source>
</evidence>
<dbReference type="PANTHER" id="PTHR31727:SF6">
    <property type="entry name" value="OLEOYL-ACYL CARRIER PROTEIN THIOESTERASE 1, CHLOROPLASTIC"/>
    <property type="match status" value="1"/>
</dbReference>
<dbReference type="CDD" id="cd00586">
    <property type="entry name" value="4HBT"/>
    <property type="match status" value="1"/>
</dbReference>
<sequence length="246" mass="28537">MVNPYFEKFKVRAAEIGPNGKAKFPVLINFFQEAAWQHADALGVSVPALMEKGHTWVLHRLFLRVVKPIEKNEVVEVETWPSGIEKFFTFRDMRFKNEKQELVAEGCTAWVVIDIEKRRLIPVPDYITGGNFVIENNHLPHPTDKLPSLGEAGSGPEFKVYYQHLDQNNHVNNVHYLEWMLASLPQDYLLHMSLKEIDIQFKSECVLNDEITAEFQQLSDTEIIHSLKEKYSKREVARALTSWEEK</sequence>
<dbReference type="InterPro" id="IPR002864">
    <property type="entry name" value="Acyl-ACP_thioesterase_NHD"/>
</dbReference>
<evidence type="ECO:0000256" key="7">
    <source>
        <dbReference type="ARBA" id="ARBA00023160"/>
    </source>
</evidence>
<dbReference type="InterPro" id="IPR045023">
    <property type="entry name" value="FATA/B"/>
</dbReference>
<dbReference type="InterPro" id="IPR049427">
    <property type="entry name" value="Acyl-ACP_TE_C"/>
</dbReference>
<keyword evidence="3" id="KW-0378">Hydrolase</keyword>
<evidence type="ECO:0000259" key="9">
    <source>
        <dbReference type="Pfam" id="PF20791"/>
    </source>
</evidence>
<evidence type="ECO:0000256" key="5">
    <source>
        <dbReference type="ARBA" id="ARBA00022946"/>
    </source>
</evidence>
<accession>A0ABZ0IN71</accession>
<evidence type="ECO:0000256" key="4">
    <source>
        <dbReference type="ARBA" id="ARBA00022832"/>
    </source>
</evidence>
<evidence type="ECO:0000256" key="6">
    <source>
        <dbReference type="ARBA" id="ARBA00023098"/>
    </source>
</evidence>
<evidence type="ECO:0000256" key="1">
    <source>
        <dbReference type="ARBA" id="ARBA00006500"/>
    </source>
</evidence>
<keyword evidence="11" id="KW-1185">Reference proteome</keyword>
<keyword evidence="6" id="KW-0443">Lipid metabolism</keyword>
<keyword evidence="4" id="KW-0276">Fatty acid metabolism</keyword>
<name>A0ABZ0IN71_9BACT</name>
<reference evidence="10 11" key="1">
    <citation type="journal article" date="2023" name="Microbiol. Resour. Announc.">
        <title>Complete Genome Sequence of Imperialibacter roseus strain P4T.</title>
        <authorList>
            <person name="Tizabi D.R."/>
            <person name="Bachvaroff T."/>
            <person name="Hill R.T."/>
        </authorList>
    </citation>
    <scope>NUCLEOTIDE SEQUENCE [LARGE SCALE GENOMIC DNA]</scope>
    <source>
        <strain evidence="10 11">P4T</strain>
    </source>
</reference>
<dbReference type="RefSeq" id="WP_317487825.1">
    <property type="nucleotide sequence ID" value="NZ_CP136051.1"/>
</dbReference>
<dbReference type="SUPFAM" id="SSF54637">
    <property type="entry name" value="Thioesterase/thiol ester dehydrase-isomerase"/>
    <property type="match status" value="2"/>
</dbReference>
<evidence type="ECO:0000313" key="10">
    <source>
        <dbReference type="EMBL" id="WOK05032.1"/>
    </source>
</evidence>
<dbReference type="Gene3D" id="3.10.129.10">
    <property type="entry name" value="Hotdog Thioesterase"/>
    <property type="match status" value="1"/>
</dbReference>
<dbReference type="PANTHER" id="PTHR31727">
    <property type="entry name" value="OLEOYL-ACYL CARRIER PROTEIN THIOESTERASE 1, CHLOROPLASTIC"/>
    <property type="match status" value="1"/>
</dbReference>